<dbReference type="AlphaFoldDB" id="A0A4S4LM11"/>
<dbReference type="EMBL" id="SGPL01000384">
    <property type="protein sequence ID" value="THH13129.1"/>
    <property type="molecule type" value="Genomic_DNA"/>
</dbReference>
<reference evidence="1 2" key="1">
    <citation type="submission" date="2019-02" db="EMBL/GenBank/DDBJ databases">
        <title>Genome sequencing of the rare red list fungi Bondarzewia mesenterica.</title>
        <authorList>
            <person name="Buettner E."/>
            <person name="Kellner H."/>
        </authorList>
    </citation>
    <scope>NUCLEOTIDE SEQUENCE [LARGE SCALE GENOMIC DNA]</scope>
    <source>
        <strain evidence="1 2">DSM 108281</strain>
    </source>
</reference>
<organism evidence="1 2">
    <name type="scientific">Bondarzewia mesenterica</name>
    <dbReference type="NCBI Taxonomy" id="1095465"/>
    <lineage>
        <taxon>Eukaryota</taxon>
        <taxon>Fungi</taxon>
        <taxon>Dikarya</taxon>
        <taxon>Basidiomycota</taxon>
        <taxon>Agaricomycotina</taxon>
        <taxon>Agaricomycetes</taxon>
        <taxon>Russulales</taxon>
        <taxon>Bondarzewiaceae</taxon>
        <taxon>Bondarzewia</taxon>
    </lineage>
</organism>
<gene>
    <name evidence="1" type="ORF">EW146_g7049</name>
</gene>
<keyword evidence="2" id="KW-1185">Reference proteome</keyword>
<comment type="caution">
    <text evidence="1">The sequence shown here is derived from an EMBL/GenBank/DDBJ whole genome shotgun (WGS) entry which is preliminary data.</text>
</comment>
<name>A0A4S4LM11_9AGAM</name>
<proteinExistence type="predicted"/>
<dbReference type="OrthoDB" id="3244206at2759"/>
<dbReference type="Proteomes" id="UP000310158">
    <property type="component" value="Unassembled WGS sequence"/>
</dbReference>
<evidence type="ECO:0000313" key="1">
    <source>
        <dbReference type="EMBL" id="THH13129.1"/>
    </source>
</evidence>
<protein>
    <submittedName>
        <fullName evidence="1">Uncharacterized protein</fullName>
    </submittedName>
</protein>
<evidence type="ECO:0000313" key="2">
    <source>
        <dbReference type="Proteomes" id="UP000310158"/>
    </source>
</evidence>
<sequence>MQITGKSTRVLPKMSEDALPPLYALTYAVCNIIRPTFLFDQTPEVLEIIAQIELIRQQATKYASQALVWNKYYAKELAEQAQDGILLDNHEVRIVSRLVERDRSFRIIYCGIINNCMRLHILHIWTGEKSHHLMRYLKLYFPTFSLTDVPHPRQIYHQNLSEDEEENFYATALKCIQFIHDAAQWEEKIRDQDSEAIVLPEDYQSDDFRQLRDSLMEGLNEDTVTTMIGDYVRYVENFVAKFEDIFPGATVLISGYRKNMTLRVIRVVLLPFNRVSHLGRVYYVLYHPPS</sequence>
<accession>A0A4S4LM11</accession>